<dbReference type="Gene3D" id="2.30.30.100">
    <property type="match status" value="1"/>
</dbReference>
<feature type="binding site" evidence="2">
    <location>
        <position position="185"/>
    </location>
    <ligand>
        <name>biotin</name>
        <dbReference type="ChEBI" id="CHEBI:57586"/>
    </ligand>
</feature>
<comment type="similarity">
    <text evidence="2">Belongs to the biotin--protein ligase family.</text>
</comment>
<dbReference type="Pfam" id="PF08279">
    <property type="entry name" value="HTH_11"/>
    <property type="match status" value="1"/>
</dbReference>
<dbReference type="PANTHER" id="PTHR12835">
    <property type="entry name" value="BIOTIN PROTEIN LIGASE"/>
    <property type="match status" value="1"/>
</dbReference>
<dbReference type="Gene3D" id="3.30.930.10">
    <property type="entry name" value="Bira Bifunctional Protein, Domain 2"/>
    <property type="match status" value="1"/>
</dbReference>
<dbReference type="SUPFAM" id="SSF55681">
    <property type="entry name" value="Class II aaRS and biotin synthetases"/>
    <property type="match status" value="1"/>
</dbReference>
<dbReference type="InterPro" id="IPR004143">
    <property type="entry name" value="BPL_LPL_catalytic"/>
</dbReference>
<comment type="catalytic activity">
    <reaction evidence="2">
        <text>biotin + L-lysyl-[protein] + ATP = N(6)-biotinyl-L-lysyl-[protein] + AMP + diphosphate + H(+)</text>
        <dbReference type="Rhea" id="RHEA:11756"/>
        <dbReference type="Rhea" id="RHEA-COMP:9752"/>
        <dbReference type="Rhea" id="RHEA-COMP:10505"/>
        <dbReference type="ChEBI" id="CHEBI:15378"/>
        <dbReference type="ChEBI" id="CHEBI:29969"/>
        <dbReference type="ChEBI" id="CHEBI:30616"/>
        <dbReference type="ChEBI" id="CHEBI:33019"/>
        <dbReference type="ChEBI" id="CHEBI:57586"/>
        <dbReference type="ChEBI" id="CHEBI:83144"/>
        <dbReference type="ChEBI" id="CHEBI:456215"/>
        <dbReference type="EC" id="6.3.4.15"/>
    </reaction>
</comment>
<reference evidence="4 5" key="1">
    <citation type="submission" date="2018-01" db="EMBL/GenBank/DDBJ databases">
        <title>Whole genome sequence of Melissococcus plutonius DAT561.</title>
        <authorList>
            <person name="Okumura K."/>
            <person name="Takamatsu D."/>
            <person name="Okura M."/>
        </authorList>
    </citation>
    <scope>NUCLEOTIDE SEQUENCE [LARGE SCALE GENOMIC DNA]</scope>
    <source>
        <strain evidence="4 5">DAT561</strain>
    </source>
</reference>
<dbReference type="EMBL" id="AP018492">
    <property type="protein sequence ID" value="BBC60458.1"/>
    <property type="molecule type" value="Genomic_DNA"/>
</dbReference>
<keyword evidence="2" id="KW-0804">Transcription</keyword>
<keyword evidence="2" id="KW-0067">ATP-binding</keyword>
<dbReference type="CDD" id="cd16442">
    <property type="entry name" value="BPL"/>
    <property type="match status" value="1"/>
</dbReference>
<feature type="domain" description="BPL/LPL catalytic" evidence="3">
    <location>
        <begin position="65"/>
        <end position="260"/>
    </location>
</feature>
<dbReference type="GO" id="GO:0016740">
    <property type="term" value="F:transferase activity"/>
    <property type="evidence" value="ECO:0007669"/>
    <property type="project" value="UniProtKB-ARBA"/>
</dbReference>
<evidence type="ECO:0000313" key="5">
    <source>
        <dbReference type="Proteomes" id="UP000269226"/>
    </source>
</evidence>
<keyword evidence="2" id="KW-0547">Nucleotide-binding</keyword>
<dbReference type="HAMAP" id="MF_00978">
    <property type="entry name" value="Bifunct_BirA"/>
    <property type="match status" value="1"/>
</dbReference>
<protein>
    <recommendedName>
        <fullName evidence="2">Bifunctional ligase/repressor BirA</fullName>
    </recommendedName>
    <alternativeName>
        <fullName evidence="2">Biotin--[acetyl-CoA-carboxylase] ligase</fullName>
        <ecNumber evidence="2">6.3.4.15</ecNumber>
    </alternativeName>
    <alternativeName>
        <fullName evidence="2">Biotin--protein ligase</fullName>
    </alternativeName>
    <alternativeName>
        <fullName evidence="2">Biotin-[acetyl-CoA carboxylase] synthetase</fullName>
    </alternativeName>
</protein>
<dbReference type="EC" id="6.3.4.15" evidence="2"/>
<dbReference type="RefSeq" id="WP_126347190.1">
    <property type="nucleotide sequence ID" value="NZ_AP018492.1"/>
</dbReference>
<dbReference type="InterPro" id="IPR036388">
    <property type="entry name" value="WH-like_DNA-bd_sf"/>
</dbReference>
<sequence>MSTKNDVLAFLMKHAPERVSGEYMANELTISRTAIWKAINQLRKSGFSIESNSQGYLYKETNLLSIPGINANLCSTTPTLTIKKMANSESTMKDAKLAILDQTPAHTLLIADMQKFSVGRFGRPFFAKPGAGIYMSLILHPNQKFSEITNYTIITAVAVVRALNKLLDISPKIKWVNDIYINDKKVCGILTEAISDIEAGQISSIIIGVGLNFSIKQIEFPDELQSKVTSLFPNGQYTVTRNELIAEIWNQFYKILAHSTNEQIIDEYKKYSLVLGKTVSFMQNKKEYTGLAETINLKGELVVRLVDGTKKLLCSGEVSLQAIY</sequence>
<dbReference type="SUPFAM" id="SSF50037">
    <property type="entry name" value="C-terminal domain of transcriptional repressors"/>
    <property type="match status" value="1"/>
</dbReference>
<dbReference type="GO" id="GO:0006355">
    <property type="term" value="P:regulation of DNA-templated transcription"/>
    <property type="evidence" value="ECO:0007669"/>
    <property type="project" value="UniProtKB-UniRule"/>
</dbReference>
<dbReference type="InterPro" id="IPR045864">
    <property type="entry name" value="aa-tRNA-synth_II/BPL/LPL"/>
</dbReference>
<dbReference type="GO" id="GO:0003677">
    <property type="term" value="F:DNA binding"/>
    <property type="evidence" value="ECO:0007669"/>
    <property type="project" value="UniProtKB-UniRule"/>
</dbReference>
<comment type="caution">
    <text evidence="2">Lacks conserved residue(s) required for the propagation of feature annotation.</text>
</comment>
<dbReference type="GO" id="GO:0004077">
    <property type="term" value="F:biotin--[biotin carboxyl-carrier protein] ligase activity"/>
    <property type="evidence" value="ECO:0007669"/>
    <property type="project" value="UniProtKB-UniRule"/>
</dbReference>
<dbReference type="Pfam" id="PF03099">
    <property type="entry name" value="BPL_LplA_LipB"/>
    <property type="match status" value="1"/>
</dbReference>
<name>A0A2Z5Y166_9ENTE</name>
<dbReference type="InterPro" id="IPR013196">
    <property type="entry name" value="HTH_11"/>
</dbReference>
<comment type="function">
    <text evidence="2">Acts both as a biotin--[acetyl-CoA-carboxylase] ligase and a repressor.</text>
</comment>
<dbReference type="NCBIfam" id="TIGR00121">
    <property type="entry name" value="birA_ligase"/>
    <property type="match status" value="1"/>
</dbReference>
<dbReference type="Proteomes" id="UP000269226">
    <property type="component" value="Chromosome"/>
</dbReference>
<dbReference type="InterPro" id="IPR036390">
    <property type="entry name" value="WH_DNA-bd_sf"/>
</dbReference>
<dbReference type="InterPro" id="IPR030855">
    <property type="entry name" value="Bifunct_BirA"/>
</dbReference>
<dbReference type="PROSITE" id="PS51733">
    <property type="entry name" value="BPL_LPL_CATALYTIC"/>
    <property type="match status" value="1"/>
</dbReference>
<dbReference type="AlphaFoldDB" id="A0A2Z5Y166"/>
<evidence type="ECO:0000256" key="1">
    <source>
        <dbReference type="ARBA" id="ARBA00022598"/>
    </source>
</evidence>
<feature type="binding site" evidence="2">
    <location>
        <position position="114"/>
    </location>
    <ligand>
        <name>biotin</name>
        <dbReference type="ChEBI" id="CHEBI:57586"/>
    </ligand>
</feature>
<dbReference type="Gene3D" id="1.10.10.10">
    <property type="entry name" value="Winged helix-like DNA-binding domain superfamily/Winged helix DNA-binding domain"/>
    <property type="match status" value="1"/>
</dbReference>
<dbReference type="SUPFAM" id="SSF46785">
    <property type="entry name" value="Winged helix' DNA-binding domain"/>
    <property type="match status" value="1"/>
</dbReference>
<evidence type="ECO:0000313" key="4">
    <source>
        <dbReference type="EMBL" id="BBC60458.1"/>
    </source>
</evidence>
<evidence type="ECO:0000256" key="2">
    <source>
        <dbReference type="HAMAP-Rule" id="MF_00978"/>
    </source>
</evidence>
<proteinExistence type="inferred from homology"/>
<dbReference type="GO" id="GO:0005737">
    <property type="term" value="C:cytoplasm"/>
    <property type="evidence" value="ECO:0007669"/>
    <property type="project" value="TreeGrafter"/>
</dbReference>
<feature type="DNA-binding region" description="H-T-H motif" evidence="2">
    <location>
        <begin position="21"/>
        <end position="40"/>
    </location>
</feature>
<evidence type="ECO:0000259" key="3">
    <source>
        <dbReference type="PROSITE" id="PS51733"/>
    </source>
</evidence>
<keyword evidence="2" id="KW-0805">Transcription regulation</keyword>
<dbReference type="PANTHER" id="PTHR12835:SF5">
    <property type="entry name" value="BIOTIN--PROTEIN LIGASE"/>
    <property type="match status" value="1"/>
</dbReference>
<dbReference type="InterPro" id="IPR004408">
    <property type="entry name" value="Biotin_CoA_COase_ligase"/>
</dbReference>
<dbReference type="InterPro" id="IPR008988">
    <property type="entry name" value="Transcriptional_repressor_C"/>
</dbReference>
<dbReference type="GO" id="GO:0005524">
    <property type="term" value="F:ATP binding"/>
    <property type="evidence" value="ECO:0007669"/>
    <property type="project" value="UniProtKB-UniRule"/>
</dbReference>
<keyword evidence="2" id="KW-0678">Repressor</keyword>
<organism evidence="4 5">
    <name type="scientific">Melissococcus plutonius</name>
    <dbReference type="NCBI Taxonomy" id="33970"/>
    <lineage>
        <taxon>Bacteria</taxon>
        <taxon>Bacillati</taxon>
        <taxon>Bacillota</taxon>
        <taxon>Bacilli</taxon>
        <taxon>Lactobacillales</taxon>
        <taxon>Enterococcaceae</taxon>
        <taxon>Melissococcus</taxon>
    </lineage>
</organism>
<gene>
    <name evidence="2" type="primary">birA</name>
    <name evidence="4" type="ORF">DAT561_0319</name>
</gene>
<dbReference type="GO" id="GO:0009249">
    <property type="term" value="P:protein lipoylation"/>
    <property type="evidence" value="ECO:0007669"/>
    <property type="project" value="UniProtKB-ARBA"/>
</dbReference>
<keyword evidence="1 2" id="KW-0436">Ligase</keyword>
<keyword evidence="2" id="KW-0238">DNA-binding</keyword>
<dbReference type="GeneID" id="57042880"/>
<keyword evidence="2" id="KW-0092">Biotin</keyword>
<accession>A0A2Z5Y166</accession>